<evidence type="ECO:0000313" key="8">
    <source>
        <dbReference type="Proteomes" id="UP000033618"/>
    </source>
</evidence>
<dbReference type="GO" id="GO:0016616">
    <property type="term" value="F:oxidoreductase activity, acting on the CH-OH group of donors, NAD or NADP as acceptor"/>
    <property type="evidence" value="ECO:0007669"/>
    <property type="project" value="InterPro"/>
</dbReference>
<dbReference type="PROSITE" id="PS00670">
    <property type="entry name" value="D_2_HYDROXYACID_DH_2"/>
    <property type="match status" value="1"/>
</dbReference>
<dbReference type="AlphaFoldDB" id="A0A0F5K3R3"/>
<dbReference type="InterPro" id="IPR006139">
    <property type="entry name" value="D-isomer_2_OHA_DH_cat_dom"/>
</dbReference>
<dbReference type="PANTHER" id="PTHR42789:SF1">
    <property type="entry name" value="D-ISOMER SPECIFIC 2-HYDROXYACID DEHYDROGENASE FAMILY PROTEIN (AFU_ORTHOLOGUE AFUA_6G10090)"/>
    <property type="match status" value="1"/>
</dbReference>
<dbReference type="InterPro" id="IPR015878">
    <property type="entry name" value="Ado_hCys_hydrolase_NAD-bd"/>
</dbReference>
<name>A0A0F5K3R3_9BURK</name>
<dbReference type="Gene3D" id="3.40.50.720">
    <property type="entry name" value="NAD(P)-binding Rossmann-like Domain"/>
    <property type="match status" value="2"/>
</dbReference>
<dbReference type="Pfam" id="PF00389">
    <property type="entry name" value="2-Hacid_dh"/>
    <property type="match status" value="1"/>
</dbReference>
<dbReference type="SMART" id="SM00997">
    <property type="entry name" value="AdoHcyase_NAD"/>
    <property type="match status" value="1"/>
</dbReference>
<dbReference type="STRING" id="28092.WM40_06520"/>
<proteinExistence type="inferred from homology"/>
<dbReference type="InterPro" id="IPR050857">
    <property type="entry name" value="D-2-hydroxyacid_DH"/>
</dbReference>
<dbReference type="CDD" id="cd12173">
    <property type="entry name" value="PGDH_4"/>
    <property type="match status" value="1"/>
</dbReference>
<feature type="region of interest" description="Disordered" evidence="5">
    <location>
        <begin position="332"/>
        <end position="354"/>
    </location>
</feature>
<dbReference type="SUPFAM" id="SSF52283">
    <property type="entry name" value="Formate/glycerate dehydrogenase catalytic domain-like"/>
    <property type="match status" value="1"/>
</dbReference>
<sequence>MRERWSCLITQPVHPIGWELLAAAGIAVRQASATTMHGIAGEIADADAVITRDAGMPAWVLDHAPRLRVVGNHGAGTNKVDVAHATHCGIAVTNTPGANGRSVAEHAMALLLAVARKVPQAHHASRSGDWQFRFSHTMHELYGKVLGIAGFGAIGSAFANIARHGFGMRVCVWSPSLDATRRAQLATDGMEWVETLPELLERADVVSLHRPARADTVHMINAATLALMKPSAILLNTSRGTLIDEAALAEALRMGRLFGAGLDVFEQEPPPADSPLLALSPETNLVCAPHIGGATQEALVATITVAVEQVVAVLRDERPRHLVNPEVWAHRRATRSAAGSPRQDVGSADTCWGK</sequence>
<evidence type="ECO:0000313" key="7">
    <source>
        <dbReference type="EMBL" id="KKB64172.1"/>
    </source>
</evidence>
<reference evidence="7 8" key="1">
    <citation type="submission" date="2015-03" db="EMBL/GenBank/DDBJ databases">
        <title>Draft Genome Sequence of Burkholderia andropogonis type strain ICMP2807, isolated from Sorghum bicolor.</title>
        <authorList>
            <person name="Lopes-Santos L."/>
            <person name="Castro D.B."/>
            <person name="Ottoboni L.M."/>
            <person name="Park D."/>
            <person name="Weirc B.S."/>
            <person name="Destefano S.A."/>
        </authorList>
    </citation>
    <scope>NUCLEOTIDE SEQUENCE [LARGE SCALE GENOMIC DNA]</scope>
    <source>
        <strain evidence="7 8">ICMP2807</strain>
    </source>
</reference>
<dbReference type="InterPro" id="IPR006140">
    <property type="entry name" value="D-isomer_DH_NAD-bd"/>
</dbReference>
<dbReference type="GO" id="GO:0051287">
    <property type="term" value="F:NAD binding"/>
    <property type="evidence" value="ECO:0007669"/>
    <property type="project" value="InterPro"/>
</dbReference>
<evidence type="ECO:0000259" key="6">
    <source>
        <dbReference type="SMART" id="SM00997"/>
    </source>
</evidence>
<dbReference type="PANTHER" id="PTHR42789">
    <property type="entry name" value="D-ISOMER SPECIFIC 2-HYDROXYACID DEHYDROGENASE FAMILY PROTEIN (AFU_ORTHOLOGUE AFUA_6G10090)"/>
    <property type="match status" value="1"/>
</dbReference>
<evidence type="ECO:0000256" key="4">
    <source>
        <dbReference type="RuleBase" id="RU003719"/>
    </source>
</evidence>
<evidence type="ECO:0000256" key="3">
    <source>
        <dbReference type="ARBA" id="ARBA00023027"/>
    </source>
</evidence>
<keyword evidence="8" id="KW-1185">Reference proteome</keyword>
<dbReference type="RefSeq" id="WP_024904007.1">
    <property type="nucleotide sequence ID" value="NZ_CADFGU010000003.1"/>
</dbReference>
<keyword evidence="3" id="KW-0520">NAD</keyword>
<dbReference type="InterPro" id="IPR029753">
    <property type="entry name" value="D-isomer_DH_CS"/>
</dbReference>
<gene>
    <name evidence="7" type="ORF">WM40_06520</name>
</gene>
<dbReference type="OrthoDB" id="9805416at2"/>
<evidence type="ECO:0000256" key="5">
    <source>
        <dbReference type="SAM" id="MobiDB-lite"/>
    </source>
</evidence>
<dbReference type="FunFam" id="3.40.50.720:FF:000203">
    <property type="entry name" value="D-3-phosphoglycerate dehydrogenase (SerA)"/>
    <property type="match status" value="1"/>
</dbReference>
<protein>
    <recommendedName>
        <fullName evidence="6">S-adenosyl-L-homocysteine hydrolase NAD binding domain-containing protein</fullName>
    </recommendedName>
</protein>
<dbReference type="EMBL" id="LAQU01000005">
    <property type="protein sequence ID" value="KKB64172.1"/>
    <property type="molecule type" value="Genomic_DNA"/>
</dbReference>
<feature type="domain" description="S-adenosyl-L-homocysteine hydrolase NAD binding" evidence="6">
    <location>
        <begin position="140"/>
        <end position="290"/>
    </location>
</feature>
<dbReference type="PATRIC" id="fig|28092.6.peg.1549"/>
<evidence type="ECO:0000256" key="1">
    <source>
        <dbReference type="ARBA" id="ARBA00005854"/>
    </source>
</evidence>
<dbReference type="SUPFAM" id="SSF51735">
    <property type="entry name" value="NAD(P)-binding Rossmann-fold domains"/>
    <property type="match status" value="1"/>
</dbReference>
<evidence type="ECO:0000256" key="2">
    <source>
        <dbReference type="ARBA" id="ARBA00023002"/>
    </source>
</evidence>
<dbReference type="Proteomes" id="UP000033618">
    <property type="component" value="Unassembled WGS sequence"/>
</dbReference>
<dbReference type="Pfam" id="PF02826">
    <property type="entry name" value="2-Hacid_dh_C"/>
    <property type="match status" value="1"/>
</dbReference>
<dbReference type="InterPro" id="IPR036291">
    <property type="entry name" value="NAD(P)-bd_dom_sf"/>
</dbReference>
<keyword evidence="2 4" id="KW-0560">Oxidoreductase</keyword>
<accession>A0A0F5K3R3</accession>
<comment type="caution">
    <text evidence="7">The sequence shown here is derived from an EMBL/GenBank/DDBJ whole genome shotgun (WGS) entry which is preliminary data.</text>
</comment>
<organism evidence="7 8">
    <name type="scientific">Robbsia andropogonis</name>
    <dbReference type="NCBI Taxonomy" id="28092"/>
    <lineage>
        <taxon>Bacteria</taxon>
        <taxon>Pseudomonadati</taxon>
        <taxon>Pseudomonadota</taxon>
        <taxon>Betaproteobacteria</taxon>
        <taxon>Burkholderiales</taxon>
        <taxon>Burkholderiaceae</taxon>
        <taxon>Robbsia</taxon>
    </lineage>
</organism>
<comment type="similarity">
    <text evidence="1 4">Belongs to the D-isomer specific 2-hydroxyacid dehydrogenase family.</text>
</comment>
<dbReference type="PROSITE" id="PS00671">
    <property type="entry name" value="D_2_HYDROXYACID_DH_3"/>
    <property type="match status" value="1"/>
</dbReference>